<evidence type="ECO:0000259" key="6">
    <source>
        <dbReference type="Pfam" id="PF04542"/>
    </source>
</evidence>
<keyword evidence="3" id="KW-0731">Sigma factor</keyword>
<keyword evidence="5" id="KW-0804">Transcription</keyword>
<dbReference type="InterPro" id="IPR036388">
    <property type="entry name" value="WH-like_DNA-bd_sf"/>
</dbReference>
<dbReference type="InterPro" id="IPR014284">
    <property type="entry name" value="RNA_pol_sigma-70_dom"/>
</dbReference>
<dbReference type="InterPro" id="IPR013249">
    <property type="entry name" value="RNA_pol_sigma70_r4_t2"/>
</dbReference>
<dbReference type="GO" id="GO:0003677">
    <property type="term" value="F:DNA binding"/>
    <property type="evidence" value="ECO:0007669"/>
    <property type="project" value="UniProtKB-KW"/>
</dbReference>
<dbReference type="PANTHER" id="PTHR43133">
    <property type="entry name" value="RNA POLYMERASE ECF-TYPE SIGMA FACTO"/>
    <property type="match status" value="1"/>
</dbReference>
<proteinExistence type="inferred from homology"/>
<dbReference type="Gene3D" id="1.10.10.10">
    <property type="entry name" value="Winged helix-like DNA-binding domain superfamily/Winged helix DNA-binding domain"/>
    <property type="match status" value="1"/>
</dbReference>
<dbReference type="Pfam" id="PF08281">
    <property type="entry name" value="Sigma70_r4_2"/>
    <property type="match status" value="1"/>
</dbReference>
<evidence type="ECO:0000256" key="5">
    <source>
        <dbReference type="ARBA" id="ARBA00023163"/>
    </source>
</evidence>
<dbReference type="InterPro" id="IPR007627">
    <property type="entry name" value="RNA_pol_sigma70_r2"/>
</dbReference>
<dbReference type="GO" id="GO:0006352">
    <property type="term" value="P:DNA-templated transcription initiation"/>
    <property type="evidence" value="ECO:0007669"/>
    <property type="project" value="InterPro"/>
</dbReference>
<dbReference type="GO" id="GO:0016987">
    <property type="term" value="F:sigma factor activity"/>
    <property type="evidence" value="ECO:0007669"/>
    <property type="project" value="UniProtKB-KW"/>
</dbReference>
<keyword evidence="9" id="KW-1185">Reference proteome</keyword>
<dbReference type="InterPro" id="IPR013324">
    <property type="entry name" value="RNA_pol_sigma_r3/r4-like"/>
</dbReference>
<keyword evidence="2" id="KW-0805">Transcription regulation</keyword>
<dbReference type="InterPro" id="IPR013325">
    <property type="entry name" value="RNA_pol_sigma_r2"/>
</dbReference>
<evidence type="ECO:0000313" key="9">
    <source>
        <dbReference type="Proteomes" id="UP000825051"/>
    </source>
</evidence>
<gene>
    <name evidence="8" type="ORF">K0B96_02555</name>
</gene>
<dbReference type="Gene3D" id="1.10.1740.10">
    <property type="match status" value="1"/>
</dbReference>
<dbReference type="CDD" id="cd06171">
    <property type="entry name" value="Sigma70_r4"/>
    <property type="match status" value="1"/>
</dbReference>
<dbReference type="SUPFAM" id="SSF88946">
    <property type="entry name" value="Sigma2 domain of RNA polymerase sigma factors"/>
    <property type="match status" value="1"/>
</dbReference>
<dbReference type="RefSeq" id="WP_220163477.1">
    <property type="nucleotide sequence ID" value="NZ_CP080507.1"/>
</dbReference>
<dbReference type="EMBL" id="CP080507">
    <property type="protein sequence ID" value="QYM79516.1"/>
    <property type="molecule type" value="Genomic_DNA"/>
</dbReference>
<dbReference type="KEGG" id="ole:K0B96_02555"/>
<comment type="similarity">
    <text evidence="1">Belongs to the sigma-70 factor family. ECF subfamily.</text>
</comment>
<protein>
    <submittedName>
        <fullName evidence="8">RNA polymerase sigma factor</fullName>
    </submittedName>
</protein>
<evidence type="ECO:0000256" key="3">
    <source>
        <dbReference type="ARBA" id="ARBA00023082"/>
    </source>
</evidence>
<organism evidence="8 9">
    <name type="scientific">Horticoccus luteus</name>
    <dbReference type="NCBI Taxonomy" id="2862869"/>
    <lineage>
        <taxon>Bacteria</taxon>
        <taxon>Pseudomonadati</taxon>
        <taxon>Verrucomicrobiota</taxon>
        <taxon>Opitutia</taxon>
        <taxon>Opitutales</taxon>
        <taxon>Opitutaceae</taxon>
        <taxon>Horticoccus</taxon>
    </lineage>
</organism>
<evidence type="ECO:0000256" key="2">
    <source>
        <dbReference type="ARBA" id="ARBA00023015"/>
    </source>
</evidence>
<evidence type="ECO:0000259" key="7">
    <source>
        <dbReference type="Pfam" id="PF08281"/>
    </source>
</evidence>
<evidence type="ECO:0000256" key="1">
    <source>
        <dbReference type="ARBA" id="ARBA00010641"/>
    </source>
</evidence>
<dbReference type="InterPro" id="IPR039425">
    <property type="entry name" value="RNA_pol_sigma-70-like"/>
</dbReference>
<dbReference type="NCBIfam" id="TIGR02937">
    <property type="entry name" value="sigma70-ECF"/>
    <property type="match status" value="1"/>
</dbReference>
<accession>A0A8F9TUU5</accession>
<feature type="domain" description="RNA polymerase sigma factor 70 region 4 type 2" evidence="7">
    <location>
        <begin position="150"/>
        <end position="201"/>
    </location>
</feature>
<evidence type="ECO:0000256" key="4">
    <source>
        <dbReference type="ARBA" id="ARBA00023125"/>
    </source>
</evidence>
<dbReference type="SUPFAM" id="SSF88659">
    <property type="entry name" value="Sigma3 and sigma4 domains of RNA polymerase sigma factors"/>
    <property type="match status" value="1"/>
</dbReference>
<sequence>MIADLTDFRISSRPPAANARARFAVDTATPASDHALMLAVRDGELDSLGELFERHHGPLFGFLYKLTGQRAAAEDIAQIVFQRILKYRHTYRDEGSFTAWLYQLARRCAADHFRQSTRLPTATDPAILHTHADDAPDASDRATTRDDHALLHTALGRLARDDREVLLLSRFQELSFAEIAGILECSVGAAKVRAHRALRALRDHYFQLQKEPLS</sequence>
<evidence type="ECO:0000313" key="8">
    <source>
        <dbReference type="EMBL" id="QYM79516.1"/>
    </source>
</evidence>
<feature type="domain" description="RNA polymerase sigma-70 region 2" evidence="6">
    <location>
        <begin position="51"/>
        <end position="118"/>
    </location>
</feature>
<reference evidence="8" key="1">
    <citation type="submission" date="2021-08" db="EMBL/GenBank/DDBJ databases">
        <title>Genome of a novel bacterium of the phylum Verrucomicrobia, Oleiharenicola sp. KSB-15.</title>
        <authorList>
            <person name="Chung J.-H."/>
            <person name="Ahn J.-H."/>
            <person name="Yoon Y."/>
            <person name="Kim D.-Y."/>
            <person name="An S.-H."/>
            <person name="Park I."/>
            <person name="Yeon J."/>
        </authorList>
    </citation>
    <scope>NUCLEOTIDE SEQUENCE</scope>
    <source>
        <strain evidence="8">KSB-15</strain>
    </source>
</reference>
<dbReference type="PANTHER" id="PTHR43133:SF8">
    <property type="entry name" value="RNA POLYMERASE SIGMA FACTOR HI_1459-RELATED"/>
    <property type="match status" value="1"/>
</dbReference>
<name>A0A8F9TUU5_9BACT</name>
<keyword evidence="4" id="KW-0238">DNA-binding</keyword>
<dbReference type="Proteomes" id="UP000825051">
    <property type="component" value="Chromosome"/>
</dbReference>
<dbReference type="AlphaFoldDB" id="A0A8F9TUU5"/>
<dbReference type="Pfam" id="PF04542">
    <property type="entry name" value="Sigma70_r2"/>
    <property type="match status" value="1"/>
</dbReference>